<reference evidence="4" key="1">
    <citation type="submission" date="2016-02" db="EMBL/GenBank/DDBJ databases">
        <title>Genome sequence of Bacillus trypoxylicola KCTC 13244(T).</title>
        <authorList>
            <person name="Jeong H."/>
            <person name="Park S.-H."/>
            <person name="Choi S.-K."/>
        </authorList>
    </citation>
    <scope>NUCLEOTIDE SEQUENCE [LARGE SCALE GENOMIC DNA]</scope>
    <source>
        <strain evidence="4">KCTC 13244</strain>
    </source>
</reference>
<dbReference type="SUPFAM" id="SSF56042">
    <property type="entry name" value="PurM C-terminal domain-like"/>
    <property type="match status" value="1"/>
</dbReference>
<feature type="binding site" evidence="1">
    <location>
        <position position="323"/>
    </location>
    <ligand>
        <name>substrate</name>
    </ligand>
</feature>
<accession>A0A162EJC6</accession>
<keyword evidence="1" id="KW-0479">Metal-binding</keyword>
<evidence type="ECO:0000259" key="2">
    <source>
        <dbReference type="Pfam" id="PF00586"/>
    </source>
</evidence>
<evidence type="ECO:0000313" key="5">
    <source>
        <dbReference type="Proteomes" id="UP000075806"/>
    </source>
</evidence>
<dbReference type="GO" id="GO:0009229">
    <property type="term" value="P:thiamine diphosphate biosynthetic process"/>
    <property type="evidence" value="ECO:0007669"/>
    <property type="project" value="UniProtKB-UniRule"/>
</dbReference>
<dbReference type="Pfam" id="PF02769">
    <property type="entry name" value="AIRS_C"/>
    <property type="match status" value="1"/>
</dbReference>
<dbReference type="GO" id="GO:0000287">
    <property type="term" value="F:magnesium ion binding"/>
    <property type="evidence" value="ECO:0007669"/>
    <property type="project" value="UniProtKB-UniRule"/>
</dbReference>
<feature type="binding site" evidence="1">
    <location>
        <position position="148"/>
    </location>
    <ligand>
        <name>ATP</name>
        <dbReference type="ChEBI" id="CHEBI:30616"/>
    </ligand>
</feature>
<feature type="binding site" evidence="1">
    <location>
        <position position="74"/>
    </location>
    <ligand>
        <name>Mg(2+)</name>
        <dbReference type="ChEBI" id="CHEBI:18420"/>
        <label>3</label>
    </ligand>
</feature>
<dbReference type="HAMAP" id="MF_02128">
    <property type="entry name" value="TMP_kinase"/>
    <property type="match status" value="1"/>
</dbReference>
<dbReference type="NCBIfam" id="TIGR01379">
    <property type="entry name" value="thiL"/>
    <property type="match status" value="1"/>
</dbReference>
<feature type="binding site" evidence="1">
    <location>
        <position position="74"/>
    </location>
    <ligand>
        <name>Mg(2+)</name>
        <dbReference type="ChEBI" id="CHEBI:18420"/>
        <label>4</label>
    </ligand>
</feature>
<comment type="function">
    <text evidence="1">Catalyzes the ATP-dependent phosphorylation of thiamine-monophosphate (TMP) to form thiamine-pyrophosphate (TPP), the active form of vitamin B1.</text>
</comment>
<organism evidence="4 5">
    <name type="scientific">Alkalihalobacillus trypoxylicola</name>
    <dbReference type="NCBI Taxonomy" id="519424"/>
    <lineage>
        <taxon>Bacteria</taxon>
        <taxon>Bacillati</taxon>
        <taxon>Bacillota</taxon>
        <taxon>Bacilli</taxon>
        <taxon>Bacillales</taxon>
        <taxon>Bacillaceae</taxon>
        <taxon>Alkalihalobacillus</taxon>
    </lineage>
</organism>
<evidence type="ECO:0000256" key="1">
    <source>
        <dbReference type="HAMAP-Rule" id="MF_02128"/>
    </source>
</evidence>
<keyword evidence="1" id="KW-0460">Magnesium</keyword>
<dbReference type="GO" id="GO:0009228">
    <property type="term" value="P:thiamine biosynthetic process"/>
    <property type="evidence" value="ECO:0007669"/>
    <property type="project" value="UniProtKB-KW"/>
</dbReference>
<dbReference type="OrthoDB" id="9802811at2"/>
<evidence type="ECO:0000313" key="4">
    <source>
        <dbReference type="EMBL" id="KYG33047.1"/>
    </source>
</evidence>
<comment type="caution">
    <text evidence="1">Lacks conserved residue(s) required for the propagation of feature annotation.</text>
</comment>
<dbReference type="InterPro" id="IPR036676">
    <property type="entry name" value="PurM-like_C_sf"/>
</dbReference>
<feature type="binding site" evidence="1">
    <location>
        <position position="220"/>
    </location>
    <ligand>
        <name>Mg(2+)</name>
        <dbReference type="ChEBI" id="CHEBI:18420"/>
        <label>5</label>
    </ligand>
</feature>
<dbReference type="AlphaFoldDB" id="A0A162EJC6"/>
<dbReference type="EC" id="2.7.4.16" evidence="1"/>
<dbReference type="EMBL" id="LTAO01000010">
    <property type="protein sequence ID" value="KYG33047.1"/>
    <property type="molecule type" value="Genomic_DNA"/>
</dbReference>
<feature type="domain" description="PurM-like N-terminal" evidence="2">
    <location>
        <begin position="26"/>
        <end position="140"/>
    </location>
</feature>
<feature type="binding site" evidence="1">
    <location>
        <position position="28"/>
    </location>
    <ligand>
        <name>Mg(2+)</name>
        <dbReference type="ChEBI" id="CHEBI:18420"/>
        <label>4</label>
    </ligand>
</feature>
<dbReference type="SUPFAM" id="SSF55326">
    <property type="entry name" value="PurM N-terminal domain-like"/>
    <property type="match status" value="1"/>
</dbReference>
<feature type="binding site" evidence="1">
    <location>
        <position position="45"/>
    </location>
    <ligand>
        <name>Mg(2+)</name>
        <dbReference type="ChEBI" id="CHEBI:18420"/>
        <label>2</label>
    </ligand>
</feature>
<comment type="miscellaneous">
    <text evidence="1">Reaction mechanism of ThiL seems to utilize a direct, inline transfer of the gamma-phosphate of ATP to TMP rather than a phosphorylated enzyme intermediate.</text>
</comment>
<feature type="binding site" evidence="1">
    <location>
        <position position="74"/>
    </location>
    <ligand>
        <name>Mg(2+)</name>
        <dbReference type="ChEBI" id="CHEBI:18420"/>
        <label>2</label>
    </ligand>
</feature>
<keyword evidence="1" id="KW-0784">Thiamine biosynthesis</keyword>
<comment type="pathway">
    <text evidence="1">Cofactor biosynthesis; thiamine diphosphate biosynthesis; thiamine diphosphate from thiamine phosphate: step 1/1.</text>
</comment>
<comment type="similarity">
    <text evidence="1">Belongs to the thiamine-monophosphate kinase family.</text>
</comment>
<dbReference type="CDD" id="cd02194">
    <property type="entry name" value="ThiL"/>
    <property type="match status" value="1"/>
</dbReference>
<dbReference type="UniPathway" id="UPA00060">
    <property type="reaction ID" value="UER00142"/>
</dbReference>
<dbReference type="PANTHER" id="PTHR30270:SF0">
    <property type="entry name" value="THIAMINE-MONOPHOSPHATE KINASE"/>
    <property type="match status" value="1"/>
</dbReference>
<name>A0A162EJC6_9BACI</name>
<keyword evidence="1" id="KW-0547">Nucleotide-binding</keyword>
<keyword evidence="1" id="KW-0067">ATP-binding</keyword>
<keyword evidence="1 4" id="KW-0418">Kinase</keyword>
<dbReference type="PIRSF" id="PIRSF005303">
    <property type="entry name" value="Thiam_monoph_kin"/>
    <property type="match status" value="1"/>
</dbReference>
<dbReference type="InterPro" id="IPR036921">
    <property type="entry name" value="PurM-like_N_sf"/>
</dbReference>
<dbReference type="InterPro" id="IPR010918">
    <property type="entry name" value="PurM-like_C_dom"/>
</dbReference>
<feature type="binding site" evidence="1">
    <location>
        <position position="45"/>
    </location>
    <ligand>
        <name>Mg(2+)</name>
        <dbReference type="ChEBI" id="CHEBI:18420"/>
        <label>1</label>
    </ligand>
</feature>
<dbReference type="GO" id="GO:0005524">
    <property type="term" value="F:ATP binding"/>
    <property type="evidence" value="ECO:0007669"/>
    <property type="project" value="UniProtKB-UniRule"/>
</dbReference>
<proteinExistence type="inferred from homology"/>
<dbReference type="Pfam" id="PF00586">
    <property type="entry name" value="AIRS"/>
    <property type="match status" value="1"/>
</dbReference>
<sequence length="328" mass="36046">MKDEFEFIDKITPKIKRQANLIVGIGDDAAIYSPTVLKNQVVCVDTMVEGIHFRKNTLTSYQIGRKALAINISDLAAMGATPKFFLVSIAISDKWNEQELEQIYAGMNDLADKYDMDLIGGDTVSSNESLVISVTAIGEVYSDTQLLRSHAQHGDVVFLTGEVGHSAAGLHVLNEKGINGPFTKDEQVWVLAHQEPEPQIKAGQILANLGERFALNDISDGLASEANELAEASQVSILLDESQIPLDSLKIAVDKTQALKWALFGGEDFQLIGSCSEQVFKKVQPLFQNENIHVTRIGTVQDGPVGVELTSDSKREKLEKRGYNHFFK</sequence>
<dbReference type="GO" id="GO:0009030">
    <property type="term" value="F:thiamine-phosphate kinase activity"/>
    <property type="evidence" value="ECO:0007669"/>
    <property type="project" value="UniProtKB-UniRule"/>
</dbReference>
<evidence type="ECO:0000259" key="3">
    <source>
        <dbReference type="Pfam" id="PF02769"/>
    </source>
</evidence>
<comment type="caution">
    <text evidence="4">The sequence shown here is derived from an EMBL/GenBank/DDBJ whole genome shotgun (WGS) entry which is preliminary data.</text>
</comment>
<dbReference type="Proteomes" id="UP000075806">
    <property type="component" value="Unassembled WGS sequence"/>
</dbReference>
<feature type="binding site" evidence="1">
    <location>
        <begin position="121"/>
        <end position="122"/>
    </location>
    <ligand>
        <name>ATP</name>
        <dbReference type="ChEBI" id="CHEBI:30616"/>
    </ligand>
</feature>
<gene>
    <name evidence="1" type="primary">thiL</name>
    <name evidence="4" type="ORF">AZF04_17715</name>
</gene>
<feature type="binding site" evidence="1">
    <location>
        <position position="104"/>
    </location>
    <ligand>
        <name>ATP</name>
        <dbReference type="ChEBI" id="CHEBI:30616"/>
    </ligand>
</feature>
<keyword evidence="1" id="KW-0808">Transferase</keyword>
<dbReference type="PANTHER" id="PTHR30270">
    <property type="entry name" value="THIAMINE-MONOPHOSPHATE KINASE"/>
    <property type="match status" value="1"/>
</dbReference>
<feature type="binding site" evidence="1">
    <location>
        <position position="217"/>
    </location>
    <ligand>
        <name>Mg(2+)</name>
        <dbReference type="ChEBI" id="CHEBI:18420"/>
        <label>3</label>
    </ligand>
</feature>
<dbReference type="Gene3D" id="3.30.1330.10">
    <property type="entry name" value="PurM-like, N-terminal domain"/>
    <property type="match status" value="1"/>
</dbReference>
<comment type="catalytic activity">
    <reaction evidence="1">
        <text>thiamine phosphate + ATP = thiamine diphosphate + ADP</text>
        <dbReference type="Rhea" id="RHEA:15913"/>
        <dbReference type="ChEBI" id="CHEBI:30616"/>
        <dbReference type="ChEBI" id="CHEBI:37575"/>
        <dbReference type="ChEBI" id="CHEBI:58937"/>
        <dbReference type="ChEBI" id="CHEBI:456216"/>
        <dbReference type="EC" id="2.7.4.16"/>
    </reaction>
</comment>
<keyword evidence="5" id="KW-1185">Reference proteome</keyword>
<feature type="binding site" evidence="1">
    <location>
        <position position="28"/>
    </location>
    <ligand>
        <name>Mg(2+)</name>
        <dbReference type="ChEBI" id="CHEBI:18420"/>
        <label>3</label>
    </ligand>
</feature>
<dbReference type="InterPro" id="IPR006283">
    <property type="entry name" value="ThiL-like"/>
</dbReference>
<feature type="binding site" evidence="1">
    <location>
        <position position="219"/>
    </location>
    <ligand>
        <name>ATP</name>
        <dbReference type="ChEBI" id="CHEBI:30616"/>
    </ligand>
</feature>
<feature type="binding site" evidence="1">
    <location>
        <position position="52"/>
    </location>
    <ligand>
        <name>substrate</name>
    </ligand>
</feature>
<protein>
    <recommendedName>
        <fullName evidence="1">Thiamine-monophosphate kinase</fullName>
        <shortName evidence="1">TMP kinase</shortName>
        <shortName evidence="1">Thiamine-phosphate kinase</shortName>
        <ecNumber evidence="1">2.7.4.16</ecNumber>
    </recommendedName>
</protein>
<dbReference type="InterPro" id="IPR016188">
    <property type="entry name" value="PurM-like_N"/>
</dbReference>
<dbReference type="STRING" id="519424.AZF04_17715"/>
<feature type="binding site" evidence="1">
    <location>
        <position position="267"/>
    </location>
    <ligand>
        <name>substrate</name>
    </ligand>
</feature>
<feature type="domain" description="PurM-like C-terminal" evidence="3">
    <location>
        <begin position="153"/>
        <end position="305"/>
    </location>
</feature>
<feature type="binding site" evidence="1">
    <location>
        <position position="122"/>
    </location>
    <ligand>
        <name>Mg(2+)</name>
        <dbReference type="ChEBI" id="CHEBI:18420"/>
        <label>1</label>
    </ligand>
</feature>
<dbReference type="RefSeq" id="WP_061948092.1">
    <property type="nucleotide sequence ID" value="NZ_LTAO01000010.1"/>
</dbReference>
<dbReference type="Gene3D" id="3.90.650.10">
    <property type="entry name" value="PurM-like C-terminal domain"/>
    <property type="match status" value="1"/>
</dbReference>